<name>A0A2C9W9K7_MANES</name>
<protein>
    <submittedName>
        <fullName evidence="2">Uncharacterized protein</fullName>
    </submittedName>
</protein>
<dbReference type="AlphaFoldDB" id="A0A2C9W9K7"/>
<evidence type="ECO:0000313" key="2">
    <source>
        <dbReference type="EMBL" id="OAY56270.1"/>
    </source>
</evidence>
<keyword evidence="1" id="KW-0812">Transmembrane</keyword>
<keyword evidence="1" id="KW-1133">Transmembrane helix</keyword>
<organism evidence="2">
    <name type="scientific">Manihot esculenta</name>
    <name type="common">Cassava</name>
    <name type="synonym">Jatropha manihot</name>
    <dbReference type="NCBI Taxonomy" id="3983"/>
    <lineage>
        <taxon>Eukaryota</taxon>
        <taxon>Viridiplantae</taxon>
        <taxon>Streptophyta</taxon>
        <taxon>Embryophyta</taxon>
        <taxon>Tracheophyta</taxon>
        <taxon>Spermatophyta</taxon>
        <taxon>Magnoliopsida</taxon>
        <taxon>eudicotyledons</taxon>
        <taxon>Gunneridae</taxon>
        <taxon>Pentapetalae</taxon>
        <taxon>rosids</taxon>
        <taxon>fabids</taxon>
        <taxon>Malpighiales</taxon>
        <taxon>Euphorbiaceae</taxon>
        <taxon>Crotonoideae</taxon>
        <taxon>Manihoteae</taxon>
        <taxon>Manihot</taxon>
    </lineage>
</organism>
<proteinExistence type="predicted"/>
<evidence type="ECO:0000256" key="1">
    <source>
        <dbReference type="SAM" id="Phobius"/>
    </source>
</evidence>
<reference evidence="2" key="1">
    <citation type="submission" date="2016-02" db="EMBL/GenBank/DDBJ databases">
        <title>WGS assembly of Manihot esculenta.</title>
        <authorList>
            <person name="Bredeson J.V."/>
            <person name="Prochnik S.E."/>
            <person name="Lyons J.B."/>
            <person name="Schmutz J."/>
            <person name="Grimwood J."/>
            <person name="Vrebalov J."/>
            <person name="Bart R.S."/>
            <person name="Amuge T."/>
            <person name="Ferguson M.E."/>
            <person name="Green R."/>
            <person name="Putnam N."/>
            <person name="Stites J."/>
            <person name="Rounsley S."/>
            <person name="Rokhsar D.S."/>
        </authorList>
    </citation>
    <scope>NUCLEOTIDE SEQUENCE [LARGE SCALE GENOMIC DNA]</scope>
    <source>
        <tissue evidence="2">Leaf</tissue>
    </source>
</reference>
<dbReference type="EMBL" id="CM004388">
    <property type="protein sequence ID" value="OAY56270.1"/>
    <property type="molecule type" value="Genomic_DNA"/>
</dbReference>
<feature type="transmembrane region" description="Helical" evidence="1">
    <location>
        <begin position="20"/>
        <end position="42"/>
    </location>
</feature>
<gene>
    <name evidence="2" type="ORF">MANES_02G002500</name>
</gene>
<keyword evidence="1" id="KW-0472">Membrane</keyword>
<sequence length="86" mass="9687">MERGTGLTLAFRLLEIKIYSYVNGAGPAGSSFFLVGIWDYFIEKQAHRIIGKAGLYDSLKRINFWLESICILPTPEIIYSSGKVNK</sequence>
<accession>A0A2C9W9K7</accession>